<name>X1CSH3_9ZZZZ</name>
<accession>X1CSH3</accession>
<dbReference type="EMBL" id="BART01027671">
    <property type="protein sequence ID" value="GAG95912.1"/>
    <property type="molecule type" value="Genomic_DNA"/>
</dbReference>
<protein>
    <submittedName>
        <fullName evidence="1">Uncharacterized protein</fullName>
    </submittedName>
</protein>
<comment type="caution">
    <text evidence="1">The sequence shown here is derived from an EMBL/GenBank/DDBJ whole genome shotgun (WGS) entry which is preliminary data.</text>
</comment>
<gene>
    <name evidence="1" type="ORF">S01H4_49008</name>
</gene>
<dbReference type="AlphaFoldDB" id="X1CSH3"/>
<sequence length="49" mass="5731">STEVKTMKFDKKGFYSKALAYIENFATKNGYDLYLLILLIFTGRFRSNL</sequence>
<feature type="non-terminal residue" evidence="1">
    <location>
        <position position="1"/>
    </location>
</feature>
<organism evidence="1">
    <name type="scientific">marine sediment metagenome</name>
    <dbReference type="NCBI Taxonomy" id="412755"/>
    <lineage>
        <taxon>unclassified sequences</taxon>
        <taxon>metagenomes</taxon>
        <taxon>ecological metagenomes</taxon>
    </lineage>
</organism>
<reference evidence="1" key="1">
    <citation type="journal article" date="2014" name="Front. Microbiol.">
        <title>High frequency of phylogenetically diverse reductive dehalogenase-homologous genes in deep subseafloor sedimentary metagenomes.</title>
        <authorList>
            <person name="Kawai M."/>
            <person name="Futagami T."/>
            <person name="Toyoda A."/>
            <person name="Takaki Y."/>
            <person name="Nishi S."/>
            <person name="Hori S."/>
            <person name="Arai W."/>
            <person name="Tsubouchi T."/>
            <person name="Morono Y."/>
            <person name="Uchiyama I."/>
            <person name="Ito T."/>
            <person name="Fujiyama A."/>
            <person name="Inagaki F."/>
            <person name="Takami H."/>
        </authorList>
    </citation>
    <scope>NUCLEOTIDE SEQUENCE</scope>
    <source>
        <strain evidence="1">Expedition CK06-06</strain>
    </source>
</reference>
<evidence type="ECO:0000313" key="1">
    <source>
        <dbReference type="EMBL" id="GAG95912.1"/>
    </source>
</evidence>
<proteinExistence type="predicted"/>